<dbReference type="EMBL" id="JAFFZE010000009">
    <property type="protein sequence ID" value="MCT2583583.1"/>
    <property type="molecule type" value="Genomic_DNA"/>
</dbReference>
<reference evidence="2 3" key="1">
    <citation type="submission" date="2021-02" db="EMBL/GenBank/DDBJ databases">
        <title>Actinophytocola xerophila sp. nov., isolated from soil of cotton cropping field.</title>
        <authorList>
            <person name="Huang R."/>
            <person name="Chen X."/>
            <person name="Ge X."/>
            <person name="Liu W."/>
        </authorList>
    </citation>
    <scope>NUCLEOTIDE SEQUENCE [LARGE SCALE GENOMIC DNA]</scope>
    <source>
        <strain evidence="2 3">S1-96</strain>
    </source>
</reference>
<accession>A0ABT2J6U5</accession>
<protein>
    <recommendedName>
        <fullName evidence="4">DUF222 domain-containing protein</fullName>
    </recommendedName>
</protein>
<dbReference type="RefSeq" id="WP_260190946.1">
    <property type="nucleotide sequence ID" value="NZ_JAFFZE010000009.1"/>
</dbReference>
<comment type="caution">
    <text evidence="2">The sequence shown here is derived from an EMBL/GenBank/DDBJ whole genome shotgun (WGS) entry which is preliminary data.</text>
</comment>
<sequence length="374" mass="40685">MRPVDSEVALPRGMVLASAWAELGDAVAPLSNATGRPLARTVKLIVDPLVVRPAWNRRLAGGSLSAEHADELRRVIADAGPVLAATAAWFLCLKRARRRAGITEGNPQDLYFQRCYELAVTHGHPGPDADGTADRVVAEPREPRPTVDRIREHLADPGTARELIRLRDAEWDRQDVTERTTDPRVAEFLAGCDSAPDPALFAALVSGRAGARGADLEVPGVAREHGLSDRARPAPPELGREAVKTRLPKPFDRSILERLVYREVAADVPVLVREEVVRSARPWQLGDEPHRVTMVLGRLASTALGEERAPAGAAARLRSRWRREAYVHRVLRLPAPEAPGVPAELRADVHAVAARGRHRPGSWSSPGGPFSTGR</sequence>
<evidence type="ECO:0000256" key="1">
    <source>
        <dbReference type="SAM" id="MobiDB-lite"/>
    </source>
</evidence>
<proteinExistence type="predicted"/>
<gene>
    <name evidence="2" type="ORF">JT362_10690</name>
</gene>
<organism evidence="2 3">
    <name type="scientific">Actinophytocola gossypii</name>
    <dbReference type="NCBI Taxonomy" id="2812003"/>
    <lineage>
        <taxon>Bacteria</taxon>
        <taxon>Bacillati</taxon>
        <taxon>Actinomycetota</taxon>
        <taxon>Actinomycetes</taxon>
        <taxon>Pseudonocardiales</taxon>
        <taxon>Pseudonocardiaceae</taxon>
    </lineage>
</organism>
<feature type="compositionally biased region" description="Low complexity" evidence="1">
    <location>
        <begin position="361"/>
        <end position="374"/>
    </location>
</feature>
<feature type="region of interest" description="Disordered" evidence="1">
    <location>
        <begin position="355"/>
        <end position="374"/>
    </location>
</feature>
<evidence type="ECO:0008006" key="4">
    <source>
        <dbReference type="Google" id="ProtNLM"/>
    </source>
</evidence>
<keyword evidence="3" id="KW-1185">Reference proteome</keyword>
<evidence type="ECO:0000313" key="2">
    <source>
        <dbReference type="EMBL" id="MCT2583583.1"/>
    </source>
</evidence>
<evidence type="ECO:0000313" key="3">
    <source>
        <dbReference type="Proteomes" id="UP001156441"/>
    </source>
</evidence>
<dbReference type="Proteomes" id="UP001156441">
    <property type="component" value="Unassembled WGS sequence"/>
</dbReference>
<name>A0ABT2J6U5_9PSEU</name>